<organism evidence="3 4">
    <name type="scientific">Gracilibacillus thailandensis</name>
    <dbReference type="NCBI Taxonomy" id="563735"/>
    <lineage>
        <taxon>Bacteria</taxon>
        <taxon>Bacillati</taxon>
        <taxon>Bacillota</taxon>
        <taxon>Bacilli</taxon>
        <taxon>Bacillales</taxon>
        <taxon>Bacillaceae</taxon>
        <taxon>Gracilibacillus</taxon>
    </lineage>
</organism>
<name>A0A6N7QV72_9BACI</name>
<evidence type="ECO:0000259" key="2">
    <source>
        <dbReference type="Pfam" id="PF22747"/>
    </source>
</evidence>
<dbReference type="InterPro" id="IPR053957">
    <property type="entry name" value="DUF2089_Zn_ribbon"/>
</dbReference>
<dbReference type="AlphaFoldDB" id="A0A6N7QV72"/>
<sequence>MGLPVITACPVCGEGLNVTKLTCGHCHTTIENTFEFPKLLSLKKEQLEFIETFILCRGSIKEVEKVLDISYPTVRNKLEEIISELGDPYKVKQAKEDEKKDVIDRLSNGELSAEEAIKLLKKK</sequence>
<dbReference type="EMBL" id="WJEE01000009">
    <property type="protein sequence ID" value="MRI65908.1"/>
    <property type="molecule type" value="Genomic_DNA"/>
</dbReference>
<dbReference type="RefSeq" id="WP_018931971.1">
    <property type="nucleotide sequence ID" value="NZ_JBHUMW010000018.1"/>
</dbReference>
<protein>
    <submittedName>
        <fullName evidence="3">DUF2089 family protein</fullName>
    </submittedName>
</protein>
<comment type="caution">
    <text evidence="3">The sequence shown here is derived from an EMBL/GenBank/DDBJ whole genome shotgun (WGS) entry which is preliminary data.</text>
</comment>
<dbReference type="InterPro" id="IPR018658">
    <property type="entry name" value="DUF2089"/>
</dbReference>
<feature type="domain" description="DUF2089" evidence="2">
    <location>
        <begin position="9"/>
        <end position="39"/>
    </location>
</feature>
<evidence type="ECO:0000313" key="3">
    <source>
        <dbReference type="EMBL" id="MRI65908.1"/>
    </source>
</evidence>
<proteinExistence type="predicted"/>
<accession>A0A6N7QV72</accession>
<evidence type="ECO:0000259" key="1">
    <source>
        <dbReference type="Pfam" id="PF09862"/>
    </source>
</evidence>
<feature type="domain" description="DUF2089" evidence="1">
    <location>
        <begin position="42"/>
        <end position="86"/>
    </location>
</feature>
<reference evidence="3 4" key="1">
    <citation type="submission" date="2019-10" db="EMBL/GenBank/DDBJ databases">
        <title>Gracilibacillus salitolerans sp. nov., a moderate halophile isolated from a saline soil in northwest China.</title>
        <authorList>
            <person name="Gan L."/>
        </authorList>
    </citation>
    <scope>NUCLEOTIDE SEQUENCE [LARGE SCALE GENOMIC DNA]</scope>
    <source>
        <strain evidence="3 4">TP2-8</strain>
    </source>
</reference>
<evidence type="ECO:0000313" key="4">
    <source>
        <dbReference type="Proteomes" id="UP000435187"/>
    </source>
</evidence>
<dbReference type="Pfam" id="PF09862">
    <property type="entry name" value="DUF2089"/>
    <property type="match status" value="1"/>
</dbReference>
<keyword evidence="4" id="KW-1185">Reference proteome</keyword>
<dbReference type="Proteomes" id="UP000435187">
    <property type="component" value="Unassembled WGS sequence"/>
</dbReference>
<gene>
    <name evidence="3" type="ORF">GH885_06050</name>
</gene>
<dbReference type="Pfam" id="PF22747">
    <property type="entry name" value="Zn_ribbon_DUF2089"/>
    <property type="match status" value="1"/>
</dbReference>